<sequence>MPAAIARVSLFDTLDFDMISYKEDRDFRVQGNPEPYRRSQTLIYHFQDKKWWIKVTVEGVVPCFPYNTEPEEIKTSRERRKEFQAFIVLINFQLLELLDDTITEMILEDDDLSRVIYPPRLQFLSFRAIDIAELVEDEISHGVFRVSHKGRRIPYILKAINRSIYVPGESDVMQQELENLKRFRGTARIV</sequence>
<dbReference type="Proteomes" id="UP001153461">
    <property type="component" value="Unassembled WGS sequence"/>
</dbReference>
<dbReference type="EMBL" id="CAJVNV010000388">
    <property type="protein sequence ID" value="CAG8182845.1"/>
    <property type="molecule type" value="Genomic_DNA"/>
</dbReference>
<evidence type="ECO:0000313" key="1">
    <source>
        <dbReference type="EMBL" id="CAG8182845.1"/>
    </source>
</evidence>
<reference evidence="1" key="1">
    <citation type="submission" date="2021-07" db="EMBL/GenBank/DDBJ databases">
        <authorList>
            <person name="Branca A.L. A."/>
        </authorList>
    </citation>
    <scope>NUCLEOTIDE SEQUENCE</scope>
</reference>
<name>A0A9W4MZH3_PENNA</name>
<accession>A0A9W4MZH3</accession>
<proteinExistence type="predicted"/>
<protein>
    <submittedName>
        <fullName evidence="1">Uncharacterized protein</fullName>
    </submittedName>
</protein>
<dbReference type="OrthoDB" id="10253702at2759"/>
<comment type="caution">
    <text evidence="1">The sequence shown here is derived from an EMBL/GenBank/DDBJ whole genome shotgun (WGS) entry which is preliminary data.</text>
</comment>
<evidence type="ECO:0000313" key="2">
    <source>
        <dbReference type="Proteomes" id="UP001153461"/>
    </source>
</evidence>
<organism evidence="1 2">
    <name type="scientific">Penicillium nalgiovense</name>
    <dbReference type="NCBI Taxonomy" id="60175"/>
    <lineage>
        <taxon>Eukaryota</taxon>
        <taxon>Fungi</taxon>
        <taxon>Dikarya</taxon>
        <taxon>Ascomycota</taxon>
        <taxon>Pezizomycotina</taxon>
        <taxon>Eurotiomycetes</taxon>
        <taxon>Eurotiomycetidae</taxon>
        <taxon>Eurotiales</taxon>
        <taxon>Aspergillaceae</taxon>
        <taxon>Penicillium</taxon>
    </lineage>
</organism>
<gene>
    <name evidence="1" type="ORF">PNAL_LOCUS6982</name>
</gene>
<dbReference type="AlphaFoldDB" id="A0A9W4MZH3"/>